<feature type="domain" description="Tyrosinase copper-binding" evidence="12">
    <location>
        <begin position="117"/>
        <end position="134"/>
    </location>
</feature>
<evidence type="ECO:0000256" key="8">
    <source>
        <dbReference type="ARBA" id="ARBA00023101"/>
    </source>
</evidence>
<dbReference type="AlphaFoldDB" id="A0A8H5HXK5"/>
<dbReference type="EMBL" id="JAACJN010000010">
    <property type="protein sequence ID" value="KAF5391307.1"/>
    <property type="molecule type" value="Genomic_DNA"/>
</dbReference>
<keyword evidence="8" id="KW-0470">Melanin biosynthesis</keyword>
<comment type="caution">
    <text evidence="14">The sequence shown here is derived from an EMBL/GenBank/DDBJ whole genome shotgun (WGS) entry which is preliminary data.</text>
</comment>
<accession>A0A8H5HXK5</accession>
<dbReference type="Gene3D" id="1.10.1280.10">
    <property type="entry name" value="Di-copper center containing domain from catechol oxidase"/>
    <property type="match status" value="1"/>
</dbReference>
<reference evidence="14 15" key="1">
    <citation type="journal article" date="2020" name="ISME J.">
        <title>Uncovering the hidden diversity of litter-decomposition mechanisms in mushroom-forming fungi.</title>
        <authorList>
            <person name="Floudas D."/>
            <person name="Bentzer J."/>
            <person name="Ahren D."/>
            <person name="Johansson T."/>
            <person name="Persson P."/>
            <person name="Tunlid A."/>
        </authorList>
    </citation>
    <scope>NUCLEOTIDE SEQUENCE [LARGE SCALE GENOMIC DNA]</scope>
    <source>
        <strain evidence="14 15">CBS 406.79</strain>
    </source>
</reference>
<evidence type="ECO:0000256" key="2">
    <source>
        <dbReference type="ARBA" id="ARBA00009928"/>
    </source>
</evidence>
<evidence type="ECO:0000256" key="6">
    <source>
        <dbReference type="ARBA" id="ARBA00023008"/>
    </source>
</evidence>
<feature type="region of interest" description="Disordered" evidence="11">
    <location>
        <begin position="609"/>
        <end position="637"/>
    </location>
</feature>
<evidence type="ECO:0000256" key="7">
    <source>
        <dbReference type="ARBA" id="ARBA00023033"/>
    </source>
</evidence>
<dbReference type="Pfam" id="PF18132">
    <property type="entry name" value="Tyrosinase_C"/>
    <property type="match status" value="1"/>
</dbReference>
<dbReference type="PANTHER" id="PTHR11474:SF76">
    <property type="entry name" value="SHKT DOMAIN-CONTAINING PROTEIN"/>
    <property type="match status" value="1"/>
</dbReference>
<feature type="region of interest" description="Disordered" evidence="11">
    <location>
        <begin position="426"/>
        <end position="471"/>
    </location>
</feature>
<evidence type="ECO:0000256" key="11">
    <source>
        <dbReference type="SAM" id="MobiDB-lite"/>
    </source>
</evidence>
<keyword evidence="6" id="KW-0186">Copper</keyword>
<keyword evidence="4" id="KW-0479">Metal-binding</keyword>
<comment type="similarity">
    <text evidence="2">Belongs to the tyrosinase family.</text>
</comment>
<dbReference type="PRINTS" id="PR00092">
    <property type="entry name" value="TYROSINASE"/>
</dbReference>
<dbReference type="InterPro" id="IPR016216">
    <property type="entry name" value="Monophenol_mOase_fun"/>
</dbReference>
<dbReference type="InterPro" id="IPR050316">
    <property type="entry name" value="Tyrosinase/Hemocyanin"/>
</dbReference>
<comment type="catalytic activity">
    <reaction evidence="10">
        <text>L-tyrosine + O2 = L-dopaquinone + H2O</text>
        <dbReference type="Rhea" id="RHEA:18117"/>
        <dbReference type="ChEBI" id="CHEBI:15377"/>
        <dbReference type="ChEBI" id="CHEBI:15379"/>
        <dbReference type="ChEBI" id="CHEBI:57924"/>
        <dbReference type="ChEBI" id="CHEBI:58315"/>
        <dbReference type="EC" id="1.14.18.1"/>
    </reaction>
</comment>
<keyword evidence="5" id="KW-0560">Oxidoreductase</keyword>
<protein>
    <recommendedName>
        <fullName evidence="3">tyrosinase</fullName>
        <ecNumber evidence="3">1.14.18.1</ecNumber>
    </recommendedName>
</protein>
<dbReference type="Pfam" id="PF00264">
    <property type="entry name" value="Tyrosinase"/>
    <property type="match status" value="1"/>
</dbReference>
<dbReference type="SUPFAM" id="SSF48056">
    <property type="entry name" value="Di-copper centre-containing domain"/>
    <property type="match status" value="1"/>
</dbReference>
<dbReference type="EC" id="1.14.18.1" evidence="3"/>
<dbReference type="OrthoDB" id="6132182at2759"/>
<comment type="catalytic activity">
    <reaction evidence="9">
        <text>2 L-dopa + O2 = 2 L-dopaquinone + 2 H2O</text>
        <dbReference type="Rhea" id="RHEA:34287"/>
        <dbReference type="ChEBI" id="CHEBI:15377"/>
        <dbReference type="ChEBI" id="CHEBI:15379"/>
        <dbReference type="ChEBI" id="CHEBI:57504"/>
        <dbReference type="ChEBI" id="CHEBI:57924"/>
        <dbReference type="EC" id="1.14.18.1"/>
    </reaction>
</comment>
<evidence type="ECO:0000313" key="15">
    <source>
        <dbReference type="Proteomes" id="UP000518752"/>
    </source>
</evidence>
<keyword evidence="7" id="KW-0503">Monooxygenase</keyword>
<dbReference type="Gene3D" id="2.60.310.20">
    <property type="match status" value="1"/>
</dbReference>
<dbReference type="InterPro" id="IPR041640">
    <property type="entry name" value="Tyrosinase_C"/>
</dbReference>
<feature type="domain" description="Tyrosinase copper-binding" evidence="13">
    <location>
        <begin position="310"/>
        <end position="321"/>
    </location>
</feature>
<sequence length="637" mass="69547">MENIHWRCFKSSRSVNFHTHHPPQSEIMSHYLVTGATGGSTAGAAATNRLEINDFVKQQDQFSLYIQALQSIYSGKSQSQIDSFFQIGGIHGLPYISWDGSGSEAVDPEAWEGYCTHGSVLFPTFHRPYVLLIEQAIQRAAIAIAATYTVNKAQYQNAALNLRQPYWDWARNPVPADEVISLDTVTITNPSGQRVSVPNPLRRYTFHPIDDSFPDPYASWPTTLRHPHISGPKAKDDVTELKQALTSAGPQIRTKTYNLLTRVHTWPAFSNHTPGDGGSASNSLEGIHDGIHVDVGGNGHMSDPSVAAFDPIFFMHHAQVDRLLSLWSALNPGVWVTNGPSGDGTWTIPADTNLTPFWSTQSTYWISANVTDTSKMGYTYPEFNNLNMGDSAAVKAAIARQVNTLYGGGGRFNVFSNLAATSPQISSASSPPAAPVAHAASTGKSTTREIPASDGDDEEAQVSLASTQGHRESKDIREWSARVHIKKYEVGGSFKVLFFLGNVPNEPREWITSPHFVGAFHGFVNSTPGRCANCRRGQDVVLEGFVHLNEGIAKLSHLNSLDPHVMESYLKENLHWRVQKTSGEVVDIASVPSLQITVVSQLLTLPPGGVFPEPGETQHHHHITHGQPGGWAQGSSQ</sequence>
<dbReference type="Proteomes" id="UP000518752">
    <property type="component" value="Unassembled WGS sequence"/>
</dbReference>
<evidence type="ECO:0000256" key="10">
    <source>
        <dbReference type="ARBA" id="ARBA00048881"/>
    </source>
</evidence>
<feature type="compositionally biased region" description="Low complexity" evidence="11">
    <location>
        <begin position="426"/>
        <end position="441"/>
    </location>
</feature>
<proteinExistence type="inferred from homology"/>
<gene>
    <name evidence="14" type="ORF">D9757_001938</name>
</gene>
<evidence type="ECO:0000259" key="13">
    <source>
        <dbReference type="PROSITE" id="PS00498"/>
    </source>
</evidence>
<name>A0A8H5HXK5_9AGAR</name>
<evidence type="ECO:0000256" key="9">
    <source>
        <dbReference type="ARBA" id="ARBA00048233"/>
    </source>
</evidence>
<feature type="compositionally biased region" description="Gly residues" evidence="11">
    <location>
        <begin position="627"/>
        <end position="637"/>
    </location>
</feature>
<dbReference type="GO" id="GO:0046872">
    <property type="term" value="F:metal ion binding"/>
    <property type="evidence" value="ECO:0007669"/>
    <property type="project" value="UniProtKB-KW"/>
</dbReference>
<dbReference type="InterPro" id="IPR008922">
    <property type="entry name" value="Di-copper_centre_dom_sf"/>
</dbReference>
<organism evidence="14 15">
    <name type="scientific">Collybiopsis confluens</name>
    <dbReference type="NCBI Taxonomy" id="2823264"/>
    <lineage>
        <taxon>Eukaryota</taxon>
        <taxon>Fungi</taxon>
        <taxon>Dikarya</taxon>
        <taxon>Basidiomycota</taxon>
        <taxon>Agaricomycotina</taxon>
        <taxon>Agaricomycetes</taxon>
        <taxon>Agaricomycetidae</taxon>
        <taxon>Agaricales</taxon>
        <taxon>Marasmiineae</taxon>
        <taxon>Omphalotaceae</taxon>
        <taxon>Collybiopsis</taxon>
    </lineage>
</organism>
<dbReference type="PANTHER" id="PTHR11474">
    <property type="entry name" value="TYROSINASE FAMILY MEMBER"/>
    <property type="match status" value="1"/>
</dbReference>
<dbReference type="PIRSF" id="PIRSF000340">
    <property type="entry name" value="MPO_fungal"/>
    <property type="match status" value="1"/>
</dbReference>
<evidence type="ECO:0000256" key="1">
    <source>
        <dbReference type="ARBA" id="ARBA00001973"/>
    </source>
</evidence>
<evidence type="ECO:0000313" key="14">
    <source>
        <dbReference type="EMBL" id="KAF5391307.1"/>
    </source>
</evidence>
<dbReference type="InterPro" id="IPR002227">
    <property type="entry name" value="Tyrosinase_Cu-bd"/>
</dbReference>
<dbReference type="PROSITE" id="PS00498">
    <property type="entry name" value="TYROSINASE_2"/>
    <property type="match status" value="1"/>
</dbReference>
<dbReference type="GO" id="GO:0004503">
    <property type="term" value="F:tyrosinase activity"/>
    <property type="evidence" value="ECO:0007669"/>
    <property type="project" value="UniProtKB-EC"/>
</dbReference>
<evidence type="ECO:0000259" key="12">
    <source>
        <dbReference type="PROSITE" id="PS00497"/>
    </source>
</evidence>
<evidence type="ECO:0000256" key="4">
    <source>
        <dbReference type="ARBA" id="ARBA00022723"/>
    </source>
</evidence>
<evidence type="ECO:0000256" key="3">
    <source>
        <dbReference type="ARBA" id="ARBA00011906"/>
    </source>
</evidence>
<dbReference type="GO" id="GO:0042438">
    <property type="term" value="P:melanin biosynthetic process"/>
    <property type="evidence" value="ECO:0007669"/>
    <property type="project" value="UniProtKB-KW"/>
</dbReference>
<keyword evidence="15" id="KW-1185">Reference proteome</keyword>
<evidence type="ECO:0000256" key="5">
    <source>
        <dbReference type="ARBA" id="ARBA00023002"/>
    </source>
</evidence>
<comment type="cofactor">
    <cofactor evidence="1">
        <name>Cu(2+)</name>
        <dbReference type="ChEBI" id="CHEBI:29036"/>
    </cofactor>
</comment>
<dbReference type="PROSITE" id="PS00497">
    <property type="entry name" value="TYROSINASE_1"/>
    <property type="match status" value="1"/>
</dbReference>